<dbReference type="Gene3D" id="3.40.50.10860">
    <property type="entry name" value="Leucine Dehydrogenase, chain A, domain 1"/>
    <property type="match status" value="1"/>
</dbReference>
<keyword evidence="2" id="KW-0028">Amino-acid biosynthesis</keyword>
<dbReference type="GO" id="GO:0009423">
    <property type="term" value="P:chorismate biosynthetic process"/>
    <property type="evidence" value="ECO:0007669"/>
    <property type="project" value="TreeGrafter"/>
</dbReference>
<evidence type="ECO:0000256" key="3">
    <source>
        <dbReference type="SAM" id="MobiDB-lite"/>
    </source>
</evidence>
<dbReference type="GO" id="GO:0009073">
    <property type="term" value="P:aromatic amino acid family biosynthetic process"/>
    <property type="evidence" value="ECO:0007669"/>
    <property type="project" value="UniProtKB-KW"/>
</dbReference>
<evidence type="ECO:0000313" key="6">
    <source>
        <dbReference type="EMBL" id="PKB29331.1"/>
    </source>
</evidence>
<dbReference type="NCBIfam" id="NF009201">
    <property type="entry name" value="PRK12549.1"/>
    <property type="match status" value="1"/>
</dbReference>
<dbReference type="PANTHER" id="PTHR21089:SF1">
    <property type="entry name" value="BIFUNCTIONAL 3-DEHYDROQUINATE DEHYDRATASE_SHIKIMATE DEHYDROGENASE, CHLOROPLASTIC"/>
    <property type="match status" value="1"/>
</dbReference>
<reference evidence="6 7" key="1">
    <citation type="submission" date="2017-11" db="EMBL/GenBank/DDBJ databases">
        <title>Sequencing the genomes of 1000 actinobacteria strains.</title>
        <authorList>
            <person name="Klenk H.-P."/>
        </authorList>
    </citation>
    <scope>NUCLEOTIDE SEQUENCE [LARGE SCALE GENOMIC DNA]</scope>
    <source>
        <strain evidence="6 7">DSM 44104</strain>
    </source>
</reference>
<evidence type="ECO:0000256" key="1">
    <source>
        <dbReference type="ARBA" id="ARBA00004871"/>
    </source>
</evidence>
<protein>
    <submittedName>
        <fullName evidence="6">Shikimate dehydrogenase</fullName>
    </submittedName>
</protein>
<dbReference type="SUPFAM" id="SSF51735">
    <property type="entry name" value="NAD(P)-binding Rossmann-fold domains"/>
    <property type="match status" value="1"/>
</dbReference>
<dbReference type="RefSeq" id="WP_322789655.1">
    <property type="nucleotide sequence ID" value="NZ_JBICSI010000002.1"/>
</dbReference>
<dbReference type="InterPro" id="IPR041121">
    <property type="entry name" value="SDH_C"/>
</dbReference>
<dbReference type="InterPro" id="IPR046346">
    <property type="entry name" value="Aminoacid_DH-like_N_sf"/>
</dbReference>
<comment type="caution">
    <text evidence="6">The sequence shown here is derived from an EMBL/GenBank/DDBJ whole genome shotgun (WGS) entry which is preliminary data.</text>
</comment>
<evidence type="ECO:0000259" key="4">
    <source>
        <dbReference type="Pfam" id="PF08501"/>
    </source>
</evidence>
<dbReference type="GO" id="GO:0005829">
    <property type="term" value="C:cytosol"/>
    <property type="evidence" value="ECO:0007669"/>
    <property type="project" value="TreeGrafter"/>
</dbReference>
<dbReference type="InterPro" id="IPR022893">
    <property type="entry name" value="Shikimate_DH_fam"/>
</dbReference>
<sequence>MRSSSETRRDTDATGTGTRVRTGLIGAGIGPSLSPALHEREGAAHGLDLTYRRFDLDVLGVAPDGVGDLLRRARAQGHAGLNITHPCKQRVIGHLDALAPEAAAVGAVNTVVIGTDGSMTGHNTDWTGFRDGWRAGLPGAATGRVVLLGAGGAGAAAAYAMAREGVGVLQVVDVDGDRAAALAASVTPHLAPGAQATGHPLPELAALLPGADGLVHATPVGMAEHPGLPFDPALLATRPWVAEIVYRPLDTALLGAARAAGCRTVDGSAMAVHQAAEAFRLFTGVAPDPARMLAHLAELITAEQEAARVA</sequence>
<dbReference type="CDD" id="cd01065">
    <property type="entry name" value="NAD_bind_Shikimate_DH"/>
    <property type="match status" value="1"/>
</dbReference>
<feature type="domain" description="SDH C-terminal" evidence="5">
    <location>
        <begin position="270"/>
        <end position="295"/>
    </location>
</feature>
<name>A0AA44ZMY6_PSEA5</name>
<keyword evidence="2" id="KW-0057">Aromatic amino acid biosynthesis</keyword>
<evidence type="ECO:0000256" key="2">
    <source>
        <dbReference type="ARBA" id="ARBA00023141"/>
    </source>
</evidence>
<comment type="pathway">
    <text evidence="1">Metabolic intermediate biosynthesis; chorismate biosynthesis; chorismate from D-erythrose 4-phosphate and phosphoenolpyruvate: step 4/7.</text>
</comment>
<dbReference type="Proteomes" id="UP000232453">
    <property type="component" value="Unassembled WGS sequence"/>
</dbReference>
<dbReference type="EMBL" id="PHUJ01000003">
    <property type="protein sequence ID" value="PKB29331.1"/>
    <property type="molecule type" value="Genomic_DNA"/>
</dbReference>
<organism evidence="6 7">
    <name type="scientific">Pseudonocardia alni</name>
    <name type="common">Amycolata alni</name>
    <dbReference type="NCBI Taxonomy" id="33907"/>
    <lineage>
        <taxon>Bacteria</taxon>
        <taxon>Bacillati</taxon>
        <taxon>Actinomycetota</taxon>
        <taxon>Actinomycetes</taxon>
        <taxon>Pseudonocardiales</taxon>
        <taxon>Pseudonocardiaceae</taxon>
        <taxon>Pseudonocardia</taxon>
    </lineage>
</organism>
<feature type="domain" description="Shikimate dehydrogenase substrate binding N-terminal" evidence="4">
    <location>
        <begin position="24"/>
        <end position="111"/>
    </location>
</feature>
<dbReference type="InterPro" id="IPR036291">
    <property type="entry name" value="NAD(P)-bd_dom_sf"/>
</dbReference>
<evidence type="ECO:0000259" key="5">
    <source>
        <dbReference type="Pfam" id="PF18317"/>
    </source>
</evidence>
<gene>
    <name evidence="6" type="ORF">ATL51_0961</name>
</gene>
<dbReference type="Pfam" id="PF08501">
    <property type="entry name" value="Shikimate_dh_N"/>
    <property type="match status" value="1"/>
</dbReference>
<accession>A0AA44ZMY6</accession>
<evidence type="ECO:0000313" key="7">
    <source>
        <dbReference type="Proteomes" id="UP000232453"/>
    </source>
</evidence>
<dbReference type="Gene3D" id="3.40.50.720">
    <property type="entry name" value="NAD(P)-binding Rossmann-like Domain"/>
    <property type="match status" value="1"/>
</dbReference>
<feature type="compositionally biased region" description="Basic and acidic residues" evidence="3">
    <location>
        <begin position="1"/>
        <end position="12"/>
    </location>
</feature>
<dbReference type="InterPro" id="IPR013708">
    <property type="entry name" value="Shikimate_DH-bd_N"/>
</dbReference>
<feature type="region of interest" description="Disordered" evidence="3">
    <location>
        <begin position="1"/>
        <end position="21"/>
    </location>
</feature>
<dbReference type="PANTHER" id="PTHR21089">
    <property type="entry name" value="SHIKIMATE DEHYDROGENASE"/>
    <property type="match status" value="1"/>
</dbReference>
<dbReference type="SUPFAM" id="SSF53223">
    <property type="entry name" value="Aminoacid dehydrogenase-like, N-terminal domain"/>
    <property type="match status" value="1"/>
</dbReference>
<dbReference type="GO" id="GO:0050661">
    <property type="term" value="F:NADP binding"/>
    <property type="evidence" value="ECO:0007669"/>
    <property type="project" value="TreeGrafter"/>
</dbReference>
<dbReference type="GO" id="GO:0004764">
    <property type="term" value="F:shikimate 3-dehydrogenase (NADP+) activity"/>
    <property type="evidence" value="ECO:0007669"/>
    <property type="project" value="InterPro"/>
</dbReference>
<dbReference type="AlphaFoldDB" id="A0AA44ZMY6"/>
<proteinExistence type="predicted"/>
<dbReference type="GO" id="GO:0019632">
    <property type="term" value="P:shikimate metabolic process"/>
    <property type="evidence" value="ECO:0007669"/>
    <property type="project" value="TreeGrafter"/>
</dbReference>
<dbReference type="Pfam" id="PF18317">
    <property type="entry name" value="SDH_C"/>
    <property type="match status" value="1"/>
</dbReference>